<evidence type="ECO:0000256" key="1">
    <source>
        <dbReference type="SAM" id="Phobius"/>
    </source>
</evidence>
<evidence type="ECO:0000259" key="2">
    <source>
        <dbReference type="Pfam" id="PF11893"/>
    </source>
</evidence>
<feature type="transmembrane region" description="Helical" evidence="1">
    <location>
        <begin position="88"/>
        <end position="110"/>
    </location>
</feature>
<gene>
    <name evidence="3" type="ORF">CWI80_00490</name>
</gene>
<feature type="transmembrane region" description="Helical" evidence="1">
    <location>
        <begin position="171"/>
        <end position="193"/>
    </location>
</feature>
<protein>
    <submittedName>
        <fullName evidence="3">DUF3413 domain-containing protein</fullName>
    </submittedName>
</protein>
<dbReference type="AlphaFoldDB" id="A0A432Z7L9"/>
<keyword evidence="4" id="KW-1185">Reference proteome</keyword>
<dbReference type="STRING" id="1122124.GCA_000423165_01298"/>
<feature type="domain" description="Inner membrane protein YejM N-terminal" evidence="2">
    <location>
        <begin position="5"/>
        <end position="255"/>
    </location>
</feature>
<feature type="transmembrane region" description="Helical" evidence="1">
    <location>
        <begin position="130"/>
        <end position="159"/>
    </location>
</feature>
<keyword evidence="1" id="KW-1133">Transmembrane helix</keyword>
<keyword evidence="1" id="KW-0472">Membrane</keyword>
<feature type="transmembrane region" description="Helical" evidence="1">
    <location>
        <begin position="20"/>
        <end position="37"/>
    </location>
</feature>
<comment type="caution">
    <text evidence="3">The sequence shown here is derived from an EMBL/GenBank/DDBJ whole genome shotgun (WGS) entry which is preliminary data.</text>
</comment>
<dbReference type="EMBL" id="PIQE01000001">
    <property type="protein sequence ID" value="RUO73880.1"/>
    <property type="molecule type" value="Genomic_DNA"/>
</dbReference>
<evidence type="ECO:0000313" key="3">
    <source>
        <dbReference type="EMBL" id="RUO73880.1"/>
    </source>
</evidence>
<reference evidence="4" key="1">
    <citation type="journal article" date="2018" name="Front. Microbiol.">
        <title>Genome-Based Analysis Reveals the Taxonomy and Diversity of the Family Idiomarinaceae.</title>
        <authorList>
            <person name="Liu Y."/>
            <person name="Lai Q."/>
            <person name="Shao Z."/>
        </authorList>
    </citation>
    <scope>NUCLEOTIDE SEQUENCE [LARGE SCALE GENOMIC DNA]</scope>
    <source>
        <strain evidence="4">c121</strain>
    </source>
</reference>
<dbReference type="Pfam" id="PF11893">
    <property type="entry name" value="DUF3413"/>
    <property type="match status" value="1"/>
</dbReference>
<dbReference type="InterPro" id="IPR024588">
    <property type="entry name" value="YejM_N"/>
</dbReference>
<accession>A0A432Z7L9</accession>
<proteinExistence type="predicted"/>
<keyword evidence="1" id="KW-0812">Transmembrane</keyword>
<dbReference type="Proteomes" id="UP000287022">
    <property type="component" value="Unassembled WGS sequence"/>
</dbReference>
<feature type="transmembrane region" description="Helical" evidence="1">
    <location>
        <begin position="57"/>
        <end position="81"/>
    </location>
</feature>
<evidence type="ECO:0000313" key="4">
    <source>
        <dbReference type="Proteomes" id="UP000287022"/>
    </source>
</evidence>
<name>A0A432Z7L9_9GAMM</name>
<organism evidence="3 4">
    <name type="scientific">Pseudidiomarina sediminum</name>
    <dbReference type="NCBI Taxonomy" id="431675"/>
    <lineage>
        <taxon>Bacteria</taxon>
        <taxon>Pseudomonadati</taxon>
        <taxon>Pseudomonadota</taxon>
        <taxon>Gammaproteobacteria</taxon>
        <taxon>Alteromonadales</taxon>
        <taxon>Idiomarinaceae</taxon>
        <taxon>Pseudidiomarina</taxon>
    </lineage>
</organism>
<sequence length="534" mass="59962">MRQRKQRRDKIARLISWGHWFTFFNILLALAIGTLYIEAAETPASFLGGFYMLISWLGHFAFLPFVVFILLIFPFCLIVPFSKILKGIATLVAAFGLVALVADALFFRQYGYHFNTYSLSQLALDAESNFTGASFLLLLGLLGIFVVLLVLELGVANVVWKRLDTLREKRWGPSAAAVFVLCFLTSHSLHIWADAVFYAPITKQDDLFPVSYPTTARTLMSKQGWLVEERLQATDRLLKEAAQVNLNYPPRPLMCARQPHTDDTLVVVFNQLTDAQQQQIAREFPQLNLSQTPVVGQLSPLGGAFEVLYGLADIYANQIFKEQRLPTFWQQLNDYQIQVQLEGDFAAFALPEYLQQQAEIAYRDTISVRLSTSLDEALRAEITAALASHKRVLITALTPSHTLGAGIESYAVSKMQVPLYSSSAMKLAEQELILLTDLMPTVVSYYMNCSDGVQAFATGKNMLQAHERHFPIMTSFNRTLVVYDRDNTTVIGTDGHMQSFDNTTFAERPSSSPATPVLVDGLKHLQRFNKKSDE</sequence>
<dbReference type="RefSeq" id="WP_034728122.1">
    <property type="nucleotide sequence ID" value="NZ_PIQE01000001.1"/>
</dbReference>